<dbReference type="Pfam" id="PF01706">
    <property type="entry name" value="FliG_C"/>
    <property type="match status" value="1"/>
</dbReference>
<evidence type="ECO:0000256" key="9">
    <source>
        <dbReference type="ARBA" id="ARBA00023143"/>
    </source>
</evidence>
<dbReference type="InterPro" id="IPR023087">
    <property type="entry name" value="Flg_Motor_Flig_C"/>
</dbReference>
<evidence type="ECO:0000256" key="1">
    <source>
        <dbReference type="ARBA" id="ARBA00004117"/>
    </source>
</evidence>
<dbReference type="PANTHER" id="PTHR30534:SF0">
    <property type="entry name" value="FLAGELLAR MOTOR SWITCH PROTEIN FLIG"/>
    <property type="match status" value="1"/>
</dbReference>
<evidence type="ECO:0000256" key="7">
    <source>
        <dbReference type="ARBA" id="ARBA00022779"/>
    </source>
</evidence>
<reference evidence="14" key="1">
    <citation type="journal article" date="2014" name="Int. J. Syst. Evol. Microbiol.">
        <title>Complete genome sequence of Corynebacterium casei LMG S-19264T (=DSM 44701T), isolated from a smear-ripened cheese.</title>
        <authorList>
            <consortium name="US DOE Joint Genome Institute (JGI-PGF)"/>
            <person name="Walter F."/>
            <person name="Albersmeier A."/>
            <person name="Kalinowski J."/>
            <person name="Ruckert C."/>
        </authorList>
    </citation>
    <scope>NUCLEOTIDE SEQUENCE</scope>
    <source>
        <strain evidence="14">CGMCC 1.10859</strain>
    </source>
</reference>
<comment type="subcellular location">
    <subcellularLocation>
        <location evidence="1">Bacterial flagellum basal body</location>
    </subcellularLocation>
    <subcellularLocation>
        <location evidence="2">Cell membrane</location>
        <topology evidence="2">Peripheral membrane protein</topology>
        <orientation evidence="2">Cytoplasmic side</orientation>
    </subcellularLocation>
</comment>
<dbReference type="GO" id="GO:0006935">
    <property type="term" value="P:chemotaxis"/>
    <property type="evidence" value="ECO:0007669"/>
    <property type="project" value="UniProtKB-KW"/>
</dbReference>
<dbReference type="Proteomes" id="UP000199541">
    <property type="component" value="Unassembled WGS sequence"/>
</dbReference>
<feature type="domain" description="Flagellar motor switch protein FliG C-terminal" evidence="11">
    <location>
        <begin position="220"/>
        <end position="326"/>
    </location>
</feature>
<dbReference type="InterPro" id="IPR028263">
    <property type="entry name" value="FliG_N"/>
</dbReference>
<evidence type="ECO:0000313" key="15">
    <source>
        <dbReference type="EMBL" id="SDW53229.1"/>
    </source>
</evidence>
<evidence type="ECO:0000313" key="14">
    <source>
        <dbReference type="EMBL" id="GHD98134.1"/>
    </source>
</evidence>
<dbReference type="PANTHER" id="PTHR30534">
    <property type="entry name" value="FLAGELLAR MOTOR SWITCH PROTEIN FLIG"/>
    <property type="match status" value="1"/>
</dbReference>
<evidence type="ECO:0000256" key="4">
    <source>
        <dbReference type="ARBA" id="ARBA00021870"/>
    </source>
</evidence>
<protein>
    <recommendedName>
        <fullName evidence="4">Flagellar motor switch protein FliG</fullName>
    </recommendedName>
</protein>
<dbReference type="GO" id="GO:0071973">
    <property type="term" value="P:bacterial-type flagellum-dependent cell motility"/>
    <property type="evidence" value="ECO:0007669"/>
    <property type="project" value="InterPro"/>
</dbReference>
<evidence type="ECO:0000256" key="8">
    <source>
        <dbReference type="ARBA" id="ARBA00023136"/>
    </source>
</evidence>
<feature type="domain" description="Flagellar motor switch protein FliG middle" evidence="12">
    <location>
        <begin position="117"/>
        <end position="189"/>
    </location>
</feature>
<organism evidence="14 17">
    <name type="scientific">Allgaiera indica</name>
    <dbReference type="NCBI Taxonomy" id="765699"/>
    <lineage>
        <taxon>Bacteria</taxon>
        <taxon>Pseudomonadati</taxon>
        <taxon>Pseudomonadota</taxon>
        <taxon>Alphaproteobacteria</taxon>
        <taxon>Rhodobacterales</taxon>
        <taxon>Paracoccaceae</taxon>
        <taxon>Allgaiera</taxon>
    </lineage>
</organism>
<keyword evidence="8" id="KW-0472">Membrane</keyword>
<evidence type="ECO:0000256" key="6">
    <source>
        <dbReference type="ARBA" id="ARBA00022500"/>
    </source>
</evidence>
<dbReference type="InterPro" id="IPR000090">
    <property type="entry name" value="Flg_Motor_Flig"/>
</dbReference>
<sequence>MTVPATGMNGAAMAAYVVMSMDENAASEVLRHMDESAIGTLTTAMAAMQEPARDQAYQIFARLMTDLESSGGMAPGGYEAFRKLLAKAFGEKRANDMLERIIRTSATQIDILSKVDPKVLAEVMKDERPQVIAVLLGQMTRSNAVECLNAFDPALAVDLIHRFARLDTIPSVALAELKSMLSEHLGTQVETRTSSTGGVRQAADLLNGMSSGAADRALSQIREADPELADQIRSNMFTFDDLLNLPDNFLQLVIFEVNPERRAPALRGGSTVARERFLRNISRKEAEILKDDIEHGPMVTRAESQAAQHEFVEAAMRLSREGRISLRNEEDMI</sequence>
<accession>A0AAN4ZXI8</accession>
<evidence type="ECO:0000256" key="10">
    <source>
        <dbReference type="ARBA" id="ARBA00025598"/>
    </source>
</evidence>
<keyword evidence="14" id="KW-0966">Cell projection</keyword>
<gene>
    <name evidence="14" type="primary">fliG</name>
    <name evidence="14" type="ORF">GCM10008024_00430</name>
    <name evidence="15" type="ORF">SAMN05444006_104175</name>
</gene>
<evidence type="ECO:0000313" key="16">
    <source>
        <dbReference type="Proteomes" id="UP000199541"/>
    </source>
</evidence>
<evidence type="ECO:0000259" key="11">
    <source>
        <dbReference type="Pfam" id="PF01706"/>
    </source>
</evidence>
<dbReference type="SUPFAM" id="SSF48029">
    <property type="entry name" value="FliG"/>
    <property type="match status" value="2"/>
</dbReference>
<dbReference type="EMBL" id="FNOB01000004">
    <property type="protein sequence ID" value="SDW53229.1"/>
    <property type="molecule type" value="Genomic_DNA"/>
</dbReference>
<evidence type="ECO:0000256" key="2">
    <source>
        <dbReference type="ARBA" id="ARBA00004413"/>
    </source>
</evidence>
<reference evidence="14" key="3">
    <citation type="submission" date="2023-06" db="EMBL/GenBank/DDBJ databases">
        <authorList>
            <person name="Sun Q."/>
            <person name="Zhou Y."/>
        </authorList>
    </citation>
    <scope>NUCLEOTIDE SEQUENCE</scope>
    <source>
        <strain evidence="14">CGMCC 1.10859</strain>
    </source>
</reference>
<keyword evidence="16" id="KW-1185">Reference proteome</keyword>
<dbReference type="Proteomes" id="UP000634647">
    <property type="component" value="Unassembled WGS sequence"/>
</dbReference>
<feature type="domain" description="Flagellar motor switch protein FliG N-terminal" evidence="13">
    <location>
        <begin position="8"/>
        <end position="107"/>
    </location>
</feature>
<evidence type="ECO:0000313" key="17">
    <source>
        <dbReference type="Proteomes" id="UP000634647"/>
    </source>
</evidence>
<dbReference type="AlphaFoldDB" id="A0AAN4ZXI8"/>
<dbReference type="Pfam" id="PF14841">
    <property type="entry name" value="FliG_M"/>
    <property type="match status" value="1"/>
</dbReference>
<evidence type="ECO:0000256" key="3">
    <source>
        <dbReference type="ARBA" id="ARBA00010299"/>
    </source>
</evidence>
<dbReference type="EMBL" id="BNAB01000001">
    <property type="protein sequence ID" value="GHD98134.1"/>
    <property type="molecule type" value="Genomic_DNA"/>
</dbReference>
<keyword evidence="6" id="KW-0145">Chemotaxis</keyword>
<keyword evidence="5" id="KW-1003">Cell membrane</keyword>
<dbReference type="GO" id="GO:0009425">
    <property type="term" value="C:bacterial-type flagellum basal body"/>
    <property type="evidence" value="ECO:0007669"/>
    <property type="project" value="UniProtKB-SubCell"/>
</dbReference>
<name>A0AAN4ZXI8_9RHOB</name>
<reference evidence="15 16" key="2">
    <citation type="submission" date="2016-10" db="EMBL/GenBank/DDBJ databases">
        <authorList>
            <person name="Varghese N."/>
            <person name="Submissions S."/>
        </authorList>
    </citation>
    <scope>NUCLEOTIDE SEQUENCE [LARGE SCALE GENOMIC DNA]</scope>
    <source>
        <strain evidence="15 16">DSM 24802</strain>
    </source>
</reference>
<dbReference type="RefSeq" id="WP_035842880.1">
    <property type="nucleotide sequence ID" value="NZ_BNAB01000001.1"/>
</dbReference>
<dbReference type="GO" id="GO:0003774">
    <property type="term" value="F:cytoskeletal motor activity"/>
    <property type="evidence" value="ECO:0007669"/>
    <property type="project" value="InterPro"/>
</dbReference>
<keyword evidence="14" id="KW-0969">Cilium</keyword>
<comment type="caution">
    <text evidence="14">The sequence shown here is derived from an EMBL/GenBank/DDBJ whole genome shotgun (WGS) entry which is preliminary data.</text>
</comment>
<dbReference type="GO" id="GO:0005886">
    <property type="term" value="C:plasma membrane"/>
    <property type="evidence" value="ECO:0007669"/>
    <property type="project" value="UniProtKB-SubCell"/>
</dbReference>
<keyword evidence="14" id="KW-0282">Flagellum</keyword>
<keyword evidence="7" id="KW-0283">Flagellar rotation</keyword>
<dbReference type="InterPro" id="IPR011002">
    <property type="entry name" value="FliG_a-hlx"/>
</dbReference>
<dbReference type="PRINTS" id="PR00954">
    <property type="entry name" value="FLGMOTORFLIG"/>
</dbReference>
<dbReference type="InterPro" id="IPR032779">
    <property type="entry name" value="FliG_M"/>
</dbReference>
<keyword evidence="9" id="KW-0975">Bacterial flagellum</keyword>
<evidence type="ECO:0000259" key="12">
    <source>
        <dbReference type="Pfam" id="PF14841"/>
    </source>
</evidence>
<dbReference type="Gene3D" id="1.10.220.30">
    <property type="match status" value="3"/>
</dbReference>
<dbReference type="Pfam" id="PF14842">
    <property type="entry name" value="FliG_N"/>
    <property type="match status" value="1"/>
</dbReference>
<comment type="similarity">
    <text evidence="3">Belongs to the FliG family.</text>
</comment>
<evidence type="ECO:0000256" key="5">
    <source>
        <dbReference type="ARBA" id="ARBA00022475"/>
    </source>
</evidence>
<evidence type="ECO:0000259" key="13">
    <source>
        <dbReference type="Pfam" id="PF14842"/>
    </source>
</evidence>
<comment type="function">
    <text evidence="10">FliG is one of three proteins (FliG, FliN, FliM) that forms the rotor-mounted switch complex (C ring), located at the base of the basal body. This complex interacts with the CheY and CheZ chemotaxis proteins, in addition to contacting components of the motor that determine the direction of flagellar rotation.</text>
</comment>
<proteinExistence type="inferred from homology"/>